<keyword evidence="5 8" id="KW-1133">Transmembrane helix</keyword>
<feature type="transmembrane region" description="Helical" evidence="8">
    <location>
        <begin position="620"/>
        <end position="638"/>
    </location>
</feature>
<sequence>MAYYKPLRVLLPIAFLWFALHDGVEARETRLVPGVDNNGERIYLESHRTPALYTGDFGDCGGGGDDVFSITKFDAGLYTDNFTVLFNMHGSTTLRKENVMCTYIYSSHLRKRANRSQYTYGEQRFEMIFDPCLTQVYSMCPVDVATPITAWAQIPIPPIELDVIPSIAYGIPDFDGIARLQIFSNTSQTRIGCFQASLKNGHSLSHPIAIPIVLGFFTTLAILSSFVLAIYGSNIPQMRTHYAHAFSGLIVFEAFHSIFFSGAVSVRWPSVLPAWRSNFAWSAGLIYADKIVDGISSFAGINGNASEANTVGSVVSDGGFSQRLYGRSIAPGVQLTVEKSLAVARGLFRRQGPPFNSSNPDDYTWGGRPTRPGLPLPGSPSGFTGTLAILNIPPPDAFLSALIWFFIFLALILASMALVRYVLCRQAIQKRLEIEKLGYFRSHLPGYIGVASLRAFFIGFTPLTTLALLQLASPDPPELKAIAAVMGFLVLLGVGSVVYYACHTRLRLGRYEIVSDRLRLERGRVLKVVPTVTLICASRIALGDETGRRPLATFPWFHIKYTDVDPDRTTAHEDEAYIKRFGWLTAHYRRTRWWFFSCWFVYQLVRAIILGAAISSPMAQVFGLLLVETIAFIVIARLKPFEGSRNSAAAVWLLGVSKVATAGLSIGFLPNFSLGGIPSTALGIIIVAIQMVLVAAILIFIGLSVISSWMSLTRDRDDFPKFLQPHRTKFLAKMDRRAPDIPEVKKIGSDHEDREPAAPYFSVNSVRREPKIGEGLSGTIDPYLLSNGSGVFLPPGGVGSRPVSLNSRHSISSLRRAALVHPGSRSTADLTQVPLETPPRIAERPNSSRRRPQMSPPLEAPEDQGGLRGTARPAVENKEPRRAKR</sequence>
<feature type="domain" description="ML-like" evidence="10">
    <location>
        <begin position="50"/>
        <end position="205"/>
    </location>
</feature>
<dbReference type="EMBL" id="NLAX01000010">
    <property type="protein sequence ID" value="PKS09354.1"/>
    <property type="molecule type" value="Genomic_DNA"/>
</dbReference>
<dbReference type="GO" id="GO:0016020">
    <property type="term" value="C:membrane"/>
    <property type="evidence" value="ECO:0007669"/>
    <property type="project" value="UniProtKB-SubCell"/>
</dbReference>
<dbReference type="InterPro" id="IPR010308">
    <property type="entry name" value="TRP_C"/>
</dbReference>
<dbReference type="PANTHER" id="PTHR31145">
    <property type="entry name" value="INTEGRAL MEMBRANE PROTEIN (AFU_ORTHOLOGUE AFUA_7G01610)"/>
    <property type="match status" value="1"/>
</dbReference>
<dbReference type="InParanoid" id="A0A2N3NAA1"/>
<evidence type="ECO:0000256" key="7">
    <source>
        <dbReference type="SAM" id="MobiDB-lite"/>
    </source>
</evidence>
<evidence type="ECO:0000256" key="6">
    <source>
        <dbReference type="ARBA" id="ARBA00023136"/>
    </source>
</evidence>
<comment type="similarity">
    <text evidence="2">Belongs to the transient receptor potential (TRP) ion channel family.</text>
</comment>
<feature type="region of interest" description="Disordered" evidence="7">
    <location>
        <begin position="818"/>
        <end position="885"/>
    </location>
</feature>
<evidence type="ECO:0000256" key="9">
    <source>
        <dbReference type="SAM" id="SignalP"/>
    </source>
</evidence>
<evidence type="ECO:0000313" key="11">
    <source>
        <dbReference type="EMBL" id="PKS09354.1"/>
    </source>
</evidence>
<evidence type="ECO:0000256" key="4">
    <source>
        <dbReference type="ARBA" id="ARBA00022729"/>
    </source>
</evidence>
<feature type="transmembrane region" description="Helical" evidence="8">
    <location>
        <begin position="681"/>
        <end position="706"/>
    </location>
</feature>
<evidence type="ECO:0000313" key="12">
    <source>
        <dbReference type="Proteomes" id="UP000233524"/>
    </source>
</evidence>
<feature type="chain" id="PRO_5014671912" description="ML-like domain-containing protein" evidence="9">
    <location>
        <begin position="27"/>
        <end position="885"/>
    </location>
</feature>
<dbReference type="Pfam" id="PF14558">
    <property type="entry name" value="TRP_N"/>
    <property type="match status" value="1"/>
</dbReference>
<proteinExistence type="inferred from homology"/>
<dbReference type="GO" id="GO:0009272">
    <property type="term" value="P:fungal-type cell wall biogenesis"/>
    <property type="evidence" value="ECO:0007669"/>
    <property type="project" value="TreeGrafter"/>
</dbReference>
<dbReference type="VEuPathDB" id="FungiDB:jhhlp_003968"/>
<dbReference type="Proteomes" id="UP000233524">
    <property type="component" value="Unassembled WGS sequence"/>
</dbReference>
<feature type="transmembrane region" description="Helical" evidence="8">
    <location>
        <begin position="650"/>
        <end position="669"/>
    </location>
</feature>
<evidence type="ECO:0000259" key="10">
    <source>
        <dbReference type="SMART" id="SM01320"/>
    </source>
</evidence>
<dbReference type="STRING" id="41688.A0A2N3NAA1"/>
<dbReference type="PANTHER" id="PTHR31145:SF7">
    <property type="entry name" value="TRP-LIKE ION CHANNEL"/>
    <property type="match status" value="1"/>
</dbReference>
<feature type="transmembrane region" description="Helical" evidence="8">
    <location>
        <begin position="208"/>
        <end position="231"/>
    </location>
</feature>
<dbReference type="InterPro" id="IPR040241">
    <property type="entry name" value="TRP_Flc/Pkd2-like"/>
</dbReference>
<dbReference type="AlphaFoldDB" id="A0A2N3NAA1"/>
<feature type="transmembrane region" description="Helical" evidence="8">
    <location>
        <begin position="243"/>
        <end position="266"/>
    </location>
</feature>
<organism evidence="11 12">
    <name type="scientific">Lomentospora prolificans</name>
    <dbReference type="NCBI Taxonomy" id="41688"/>
    <lineage>
        <taxon>Eukaryota</taxon>
        <taxon>Fungi</taxon>
        <taxon>Dikarya</taxon>
        <taxon>Ascomycota</taxon>
        <taxon>Pezizomycotina</taxon>
        <taxon>Sordariomycetes</taxon>
        <taxon>Hypocreomycetidae</taxon>
        <taxon>Microascales</taxon>
        <taxon>Microascaceae</taxon>
        <taxon>Lomentospora</taxon>
    </lineage>
</organism>
<evidence type="ECO:0000256" key="1">
    <source>
        <dbReference type="ARBA" id="ARBA00004141"/>
    </source>
</evidence>
<feature type="transmembrane region" description="Helical" evidence="8">
    <location>
        <begin position="481"/>
        <end position="502"/>
    </location>
</feature>
<evidence type="ECO:0000256" key="3">
    <source>
        <dbReference type="ARBA" id="ARBA00022692"/>
    </source>
</evidence>
<feature type="signal peptide" evidence="9">
    <location>
        <begin position="1"/>
        <end position="26"/>
    </location>
</feature>
<evidence type="ECO:0000256" key="8">
    <source>
        <dbReference type="SAM" id="Phobius"/>
    </source>
</evidence>
<dbReference type="InterPro" id="IPR032800">
    <property type="entry name" value="TRP_N"/>
</dbReference>
<reference evidence="11 12" key="1">
    <citation type="journal article" date="2017" name="G3 (Bethesda)">
        <title>First Draft Genome Sequence of the Pathogenic Fungus Lomentospora prolificans (Formerly Scedosporium prolificans).</title>
        <authorList>
            <person name="Luo R."/>
            <person name="Zimin A."/>
            <person name="Workman R."/>
            <person name="Fan Y."/>
            <person name="Pertea G."/>
            <person name="Grossman N."/>
            <person name="Wear M.P."/>
            <person name="Jia B."/>
            <person name="Miller H."/>
            <person name="Casadevall A."/>
            <person name="Timp W."/>
            <person name="Zhang S.X."/>
            <person name="Salzberg S.L."/>
        </authorList>
    </citation>
    <scope>NUCLEOTIDE SEQUENCE [LARGE SCALE GENOMIC DNA]</scope>
    <source>
        <strain evidence="11 12">JHH-5317</strain>
    </source>
</reference>
<dbReference type="GO" id="GO:0055085">
    <property type="term" value="P:transmembrane transport"/>
    <property type="evidence" value="ECO:0007669"/>
    <property type="project" value="TreeGrafter"/>
</dbReference>
<feature type="compositionally biased region" description="Basic and acidic residues" evidence="7">
    <location>
        <begin position="875"/>
        <end position="885"/>
    </location>
</feature>
<comment type="subcellular location">
    <subcellularLocation>
        <location evidence="1">Membrane</location>
        <topology evidence="1">Multi-pass membrane protein</topology>
    </subcellularLocation>
</comment>
<comment type="caution">
    <text evidence="11">The sequence shown here is derived from an EMBL/GenBank/DDBJ whole genome shotgun (WGS) entry which is preliminary data.</text>
</comment>
<gene>
    <name evidence="11" type="ORF">jhhlp_003968</name>
</gene>
<feature type="transmembrane region" description="Helical" evidence="8">
    <location>
        <begin position="444"/>
        <end position="469"/>
    </location>
</feature>
<feature type="transmembrane region" description="Helical" evidence="8">
    <location>
        <begin position="593"/>
        <end position="614"/>
    </location>
</feature>
<keyword evidence="6 8" id="KW-0472">Membrane</keyword>
<keyword evidence="3 8" id="KW-0812">Transmembrane</keyword>
<feature type="transmembrane region" description="Helical" evidence="8">
    <location>
        <begin position="401"/>
        <end position="423"/>
    </location>
</feature>
<protein>
    <recommendedName>
        <fullName evidence="10">ML-like domain-containing protein</fullName>
    </recommendedName>
</protein>
<dbReference type="OrthoDB" id="5377623at2759"/>
<name>A0A2N3NAA1_9PEZI</name>
<accession>A0A2N3NAA1</accession>
<keyword evidence="4 9" id="KW-0732">Signal</keyword>
<keyword evidence="12" id="KW-1185">Reference proteome</keyword>
<evidence type="ECO:0000256" key="2">
    <source>
        <dbReference type="ARBA" id="ARBA00010642"/>
    </source>
</evidence>
<evidence type="ECO:0000256" key="5">
    <source>
        <dbReference type="ARBA" id="ARBA00022989"/>
    </source>
</evidence>
<dbReference type="Pfam" id="PF06011">
    <property type="entry name" value="TRP"/>
    <property type="match status" value="1"/>
</dbReference>
<dbReference type="SMART" id="SM01320">
    <property type="entry name" value="TRP_N"/>
    <property type="match status" value="1"/>
</dbReference>